<protein>
    <submittedName>
        <fullName evidence="2">Uncharacterized protein</fullName>
    </submittedName>
</protein>
<feature type="compositionally biased region" description="Low complexity" evidence="1">
    <location>
        <begin position="38"/>
        <end position="71"/>
    </location>
</feature>
<feature type="region of interest" description="Disordered" evidence="1">
    <location>
        <begin position="38"/>
        <end position="75"/>
    </location>
</feature>
<evidence type="ECO:0000256" key="1">
    <source>
        <dbReference type="SAM" id="MobiDB-lite"/>
    </source>
</evidence>
<name>A0A934KNI0_9BACT</name>
<reference evidence="2 3" key="1">
    <citation type="submission" date="2020-10" db="EMBL/GenBank/DDBJ databases">
        <title>Ca. Dormibacterota MAGs.</title>
        <authorList>
            <person name="Montgomery K."/>
        </authorList>
    </citation>
    <scope>NUCLEOTIDE SEQUENCE [LARGE SCALE GENOMIC DNA]</scope>
    <source>
        <strain evidence="2">Mitchell_Peninsula_5</strain>
    </source>
</reference>
<organism evidence="2 3">
    <name type="scientific">Candidatus Amunia macphersoniae</name>
    <dbReference type="NCBI Taxonomy" id="3127014"/>
    <lineage>
        <taxon>Bacteria</taxon>
        <taxon>Bacillati</taxon>
        <taxon>Candidatus Dormiibacterota</taxon>
        <taxon>Candidatus Dormibacteria</taxon>
        <taxon>Candidatus Aeolococcales</taxon>
        <taxon>Candidatus Aeolococcaceae</taxon>
        <taxon>Candidatus Amunia</taxon>
    </lineage>
</organism>
<dbReference type="Proteomes" id="UP000614410">
    <property type="component" value="Unassembled WGS sequence"/>
</dbReference>
<dbReference type="EMBL" id="JAEKNN010000032">
    <property type="protein sequence ID" value="MBJ7609250.1"/>
    <property type="molecule type" value="Genomic_DNA"/>
</dbReference>
<sequence length="121" mass="12358">MPLLSSRVLVPVALVVVAWGAAHLLASHDVAVTPSVWPVPTASSAPASSGAMTGPGLLHPSPASTPTPESAGTVPILPGALEQLNGNTRDTAVGLYGVIQELEGALRDHLQQLIHQLEPGR</sequence>
<proteinExistence type="predicted"/>
<comment type="caution">
    <text evidence="2">The sequence shown here is derived from an EMBL/GenBank/DDBJ whole genome shotgun (WGS) entry which is preliminary data.</text>
</comment>
<evidence type="ECO:0000313" key="3">
    <source>
        <dbReference type="Proteomes" id="UP000614410"/>
    </source>
</evidence>
<gene>
    <name evidence="2" type="ORF">JF887_07435</name>
</gene>
<evidence type="ECO:0000313" key="2">
    <source>
        <dbReference type="EMBL" id="MBJ7609250.1"/>
    </source>
</evidence>
<accession>A0A934KNI0</accession>
<dbReference type="AlphaFoldDB" id="A0A934KNI0"/>